<dbReference type="RefSeq" id="WP_045749334.1">
    <property type="nucleotide sequence ID" value="NZ_FUZK01000001.1"/>
</dbReference>
<protein>
    <recommendedName>
        <fullName evidence="2">Single-stranded DNA-binding protein</fullName>
    </recommendedName>
</protein>
<dbReference type="GO" id="GO:0003697">
    <property type="term" value="F:single-stranded DNA binding"/>
    <property type="evidence" value="ECO:0007669"/>
    <property type="project" value="InterPro"/>
</dbReference>
<dbReference type="InterPro" id="IPR012340">
    <property type="entry name" value="NA-bd_OB-fold"/>
</dbReference>
<dbReference type="PROSITE" id="PS50935">
    <property type="entry name" value="SSB"/>
    <property type="match status" value="1"/>
</dbReference>
<dbReference type="GO" id="GO:0006260">
    <property type="term" value="P:DNA replication"/>
    <property type="evidence" value="ECO:0007669"/>
    <property type="project" value="InterPro"/>
</dbReference>
<evidence type="ECO:0000313" key="4">
    <source>
        <dbReference type="Proteomes" id="UP000032434"/>
    </source>
</evidence>
<dbReference type="EMBL" id="LK028559">
    <property type="protein sequence ID" value="CDR30836.1"/>
    <property type="molecule type" value="Genomic_DNA"/>
</dbReference>
<dbReference type="AlphaFoldDB" id="A0A061AGX2"/>
<dbReference type="Gene3D" id="2.40.50.140">
    <property type="entry name" value="Nucleic acid-binding proteins"/>
    <property type="match status" value="1"/>
</dbReference>
<evidence type="ECO:0000256" key="2">
    <source>
        <dbReference type="PIRNR" id="PIRNR002070"/>
    </source>
</evidence>
<reference evidence="4" key="1">
    <citation type="submission" date="2014-05" db="EMBL/GenBank/DDBJ databases">
        <authorList>
            <person name="Kube M."/>
        </authorList>
    </citation>
    <scope>NUCLEOTIDE SEQUENCE [LARGE SCALE GENOMIC DNA]</scope>
</reference>
<proteinExistence type="predicted"/>
<dbReference type="InterPro" id="IPR011344">
    <property type="entry name" value="ssDNA-bd"/>
</dbReference>
<dbReference type="InterPro" id="IPR000424">
    <property type="entry name" value="Primosome_PriB/ssb"/>
</dbReference>
<dbReference type="InParanoid" id="A0A061AGX2"/>
<name>A0A061AGX2_9MOLU</name>
<organism evidence="3 4">
    <name type="scientific">Acholeplasma oculi</name>
    <dbReference type="NCBI Taxonomy" id="35623"/>
    <lineage>
        <taxon>Bacteria</taxon>
        <taxon>Bacillati</taxon>
        <taxon>Mycoplasmatota</taxon>
        <taxon>Mollicutes</taxon>
        <taxon>Acholeplasmatales</taxon>
        <taxon>Acholeplasmataceae</taxon>
        <taxon>Acholeplasma</taxon>
    </lineage>
</organism>
<sequence length="115" mass="13601">MTFINIIGRVYSFEQKESDNGTKYTDLRVSVMRPYKNYQGQYDTDYFRIPLFENNHKKAQEYFRKGMGIAIKGRLEMNHWKDENDKGRANVNIVAEQVVFLPREIDEPLADMNEA</sequence>
<dbReference type="CDD" id="cd04496">
    <property type="entry name" value="SSB_OBF"/>
    <property type="match status" value="1"/>
</dbReference>
<dbReference type="OrthoDB" id="9809878at2"/>
<dbReference type="PATRIC" id="fig|35623.3.peg.763"/>
<dbReference type="SUPFAM" id="SSF50249">
    <property type="entry name" value="Nucleic acid-binding proteins"/>
    <property type="match status" value="1"/>
</dbReference>
<keyword evidence="4" id="KW-1185">Reference proteome</keyword>
<accession>A0A061AGX2</accession>
<evidence type="ECO:0000256" key="1">
    <source>
        <dbReference type="ARBA" id="ARBA00023125"/>
    </source>
</evidence>
<dbReference type="HOGENOM" id="CLU_078758_6_1_14"/>
<keyword evidence="1 2" id="KW-0238">DNA-binding</keyword>
<dbReference type="KEGG" id="aoc:Aocu_07630"/>
<dbReference type="STRING" id="35623.Aocu_07630"/>
<gene>
    <name evidence="3" type="primary">ssb1</name>
    <name evidence="3" type="ORF">Aocu_07630</name>
</gene>
<dbReference type="Proteomes" id="UP000032434">
    <property type="component" value="Chromosome 1"/>
</dbReference>
<dbReference type="Pfam" id="PF00436">
    <property type="entry name" value="SSB"/>
    <property type="match status" value="1"/>
</dbReference>
<evidence type="ECO:0000313" key="3">
    <source>
        <dbReference type="EMBL" id="CDR30836.1"/>
    </source>
</evidence>
<dbReference type="PIRSF" id="PIRSF002070">
    <property type="entry name" value="SSB"/>
    <property type="match status" value="1"/>
</dbReference>